<feature type="transmembrane region" description="Helical" evidence="8">
    <location>
        <begin position="138"/>
        <end position="164"/>
    </location>
</feature>
<keyword evidence="6 8" id="KW-1133">Transmembrane helix</keyword>
<comment type="caution">
    <text evidence="9">The sequence shown here is derived from an EMBL/GenBank/DDBJ whole genome shotgun (WGS) entry which is preliminary data.</text>
</comment>
<evidence type="ECO:0000256" key="1">
    <source>
        <dbReference type="ARBA" id="ARBA00004651"/>
    </source>
</evidence>
<keyword evidence="5 8" id="KW-0812">Transmembrane</keyword>
<dbReference type="EMBL" id="SMAJ01000004">
    <property type="protein sequence ID" value="TCT08995.1"/>
    <property type="molecule type" value="Genomic_DNA"/>
</dbReference>
<evidence type="ECO:0000256" key="7">
    <source>
        <dbReference type="ARBA" id="ARBA00023136"/>
    </source>
</evidence>
<comment type="subcellular location">
    <subcellularLocation>
        <location evidence="1 8">Cell membrane</location>
        <topology evidence="1 8">Multi-pass membrane protein</topology>
    </subcellularLocation>
</comment>
<keyword evidence="4 8" id="KW-1003">Cell membrane</keyword>
<proteinExistence type="inferred from homology"/>
<feature type="transmembrane region" description="Helical" evidence="8">
    <location>
        <begin position="234"/>
        <end position="251"/>
    </location>
</feature>
<feature type="transmembrane region" description="Helical" evidence="8">
    <location>
        <begin position="45"/>
        <end position="66"/>
    </location>
</feature>
<sequence length="254" mass="27687">MHEFLINLSSIIPLAHIAFASFTLLIAYSVFGLTGFGSSITAIPFLILVLPLHTAVSVMLLFDLVVCTVLNSREWRNINKTELKRLLPYLLVGAVVGISLLVHAPKKPLFFLLGAFILLMFVWSNFINKKAYKISPRLAAPLGFIGGMFTTLFGTGGPLYTIYLNGRIDDKKILRSTLGTLIGTTALIRLCMFLVTGLLLDPHIYVIAAILFPSALAGFFLGSRLHEKISSVTAKKLVWAILLLGGISAIVKGL</sequence>
<dbReference type="AlphaFoldDB" id="A0A4R3MC04"/>
<dbReference type="InterPro" id="IPR002781">
    <property type="entry name" value="TM_pro_TauE-like"/>
</dbReference>
<feature type="transmembrane region" description="Helical" evidence="8">
    <location>
        <begin position="176"/>
        <end position="198"/>
    </location>
</feature>
<name>A0A4R3MC04_9BURK</name>
<comment type="similarity">
    <text evidence="2 8">Belongs to the 4-toluene sulfonate uptake permease (TSUP) (TC 2.A.102) family.</text>
</comment>
<reference evidence="9 10" key="1">
    <citation type="submission" date="2019-03" db="EMBL/GenBank/DDBJ databases">
        <title>Genomic Encyclopedia of Type Strains, Phase IV (KMG-IV): sequencing the most valuable type-strain genomes for metagenomic binning, comparative biology and taxonomic classification.</title>
        <authorList>
            <person name="Goeker M."/>
        </authorList>
    </citation>
    <scope>NUCLEOTIDE SEQUENCE [LARGE SCALE GENOMIC DNA]</scope>
    <source>
        <strain evidence="9 10">DSM 24591</strain>
    </source>
</reference>
<evidence type="ECO:0000256" key="3">
    <source>
        <dbReference type="ARBA" id="ARBA00022448"/>
    </source>
</evidence>
<dbReference type="Pfam" id="PF01925">
    <property type="entry name" value="TauE"/>
    <property type="match status" value="1"/>
</dbReference>
<feature type="transmembrane region" description="Helical" evidence="8">
    <location>
        <begin position="109"/>
        <end position="126"/>
    </location>
</feature>
<dbReference type="RefSeq" id="WP_132581111.1">
    <property type="nucleotide sequence ID" value="NZ_SMAJ01000004.1"/>
</dbReference>
<dbReference type="InterPro" id="IPR052017">
    <property type="entry name" value="TSUP"/>
</dbReference>
<dbReference type="PANTHER" id="PTHR30269">
    <property type="entry name" value="TRANSMEMBRANE PROTEIN YFCA"/>
    <property type="match status" value="1"/>
</dbReference>
<gene>
    <name evidence="9" type="ORF">EDC26_104155</name>
</gene>
<evidence type="ECO:0000256" key="5">
    <source>
        <dbReference type="ARBA" id="ARBA00022692"/>
    </source>
</evidence>
<accession>A0A4R3MC04</accession>
<feature type="transmembrane region" description="Helical" evidence="8">
    <location>
        <begin position="204"/>
        <end position="222"/>
    </location>
</feature>
<dbReference type="GO" id="GO:0005886">
    <property type="term" value="C:plasma membrane"/>
    <property type="evidence" value="ECO:0007669"/>
    <property type="project" value="UniProtKB-SubCell"/>
</dbReference>
<dbReference type="Proteomes" id="UP000295525">
    <property type="component" value="Unassembled WGS sequence"/>
</dbReference>
<evidence type="ECO:0000256" key="2">
    <source>
        <dbReference type="ARBA" id="ARBA00009142"/>
    </source>
</evidence>
<feature type="transmembrane region" description="Helical" evidence="8">
    <location>
        <begin position="86"/>
        <end position="102"/>
    </location>
</feature>
<keyword evidence="3" id="KW-0813">Transport</keyword>
<keyword evidence="7 8" id="KW-0472">Membrane</keyword>
<evidence type="ECO:0000313" key="9">
    <source>
        <dbReference type="EMBL" id="TCT08995.1"/>
    </source>
</evidence>
<evidence type="ECO:0000256" key="8">
    <source>
        <dbReference type="RuleBase" id="RU363041"/>
    </source>
</evidence>
<feature type="transmembrane region" description="Helical" evidence="8">
    <location>
        <begin position="12"/>
        <end position="33"/>
    </location>
</feature>
<protein>
    <recommendedName>
        <fullName evidence="8">Probable membrane transporter protein</fullName>
    </recommendedName>
</protein>
<dbReference type="PANTHER" id="PTHR30269:SF32">
    <property type="entry name" value="MEMBRANE TRANSPORTER PROTEIN-RELATED"/>
    <property type="match status" value="1"/>
</dbReference>
<evidence type="ECO:0000313" key="10">
    <source>
        <dbReference type="Proteomes" id="UP000295525"/>
    </source>
</evidence>
<organism evidence="9 10">
    <name type="scientific">Paralcaligenes ureilyticus</name>
    <dbReference type="NCBI Taxonomy" id="627131"/>
    <lineage>
        <taxon>Bacteria</taxon>
        <taxon>Pseudomonadati</taxon>
        <taxon>Pseudomonadota</taxon>
        <taxon>Betaproteobacteria</taxon>
        <taxon>Burkholderiales</taxon>
        <taxon>Alcaligenaceae</taxon>
        <taxon>Paralcaligenes</taxon>
    </lineage>
</organism>
<keyword evidence="10" id="KW-1185">Reference proteome</keyword>
<evidence type="ECO:0000256" key="4">
    <source>
        <dbReference type="ARBA" id="ARBA00022475"/>
    </source>
</evidence>
<dbReference type="OrthoDB" id="5801432at2"/>
<evidence type="ECO:0000256" key="6">
    <source>
        <dbReference type="ARBA" id="ARBA00022989"/>
    </source>
</evidence>